<dbReference type="Proteomes" id="UP000198870">
    <property type="component" value="Unassembled WGS sequence"/>
</dbReference>
<dbReference type="STRING" id="419481.SAMN05216233_10854"/>
<name>A0A1G5FG68_9BACT</name>
<dbReference type="OrthoDB" id="7743762at2"/>
<dbReference type="InterPro" id="IPR032710">
    <property type="entry name" value="NTF2-like_dom_sf"/>
</dbReference>
<keyword evidence="3" id="KW-1185">Reference proteome</keyword>
<protein>
    <submittedName>
        <fullName evidence="2">SnoaL-like domain-containing protein</fullName>
    </submittedName>
</protein>
<dbReference type="Pfam" id="PF12680">
    <property type="entry name" value="SnoaL_2"/>
    <property type="match status" value="1"/>
</dbReference>
<proteinExistence type="predicted"/>
<feature type="domain" description="SnoaL-like" evidence="1">
    <location>
        <begin position="9"/>
        <end position="102"/>
    </location>
</feature>
<dbReference type="EMBL" id="FMUX01000008">
    <property type="protein sequence ID" value="SCY38292.1"/>
    <property type="molecule type" value="Genomic_DNA"/>
</dbReference>
<accession>A0A1G5FG68</accession>
<sequence length="119" mass="13614">MRLADIIQRGWNAIGAADFDTVVSDYAENMIFIMPGQTDVLKGRQAFRGSLDKLDDMFPPGFEITGLRQIEGENEVVSILEWKSEKVAGSQLSVLFKFIGDKIYEERWFIDTEQWKSAF</sequence>
<evidence type="ECO:0000313" key="3">
    <source>
        <dbReference type="Proteomes" id="UP000198870"/>
    </source>
</evidence>
<evidence type="ECO:0000313" key="2">
    <source>
        <dbReference type="EMBL" id="SCY38292.1"/>
    </source>
</evidence>
<dbReference type="InterPro" id="IPR037401">
    <property type="entry name" value="SnoaL-like"/>
</dbReference>
<gene>
    <name evidence="2" type="ORF">SAMN05216233_10854</name>
</gene>
<dbReference type="AlphaFoldDB" id="A0A1G5FG68"/>
<dbReference type="SUPFAM" id="SSF54427">
    <property type="entry name" value="NTF2-like"/>
    <property type="match status" value="1"/>
</dbReference>
<dbReference type="RefSeq" id="WP_092210918.1">
    <property type="nucleotide sequence ID" value="NZ_FMUX01000008.1"/>
</dbReference>
<organism evidence="2 3">
    <name type="scientific">Desulfoluna spongiiphila</name>
    <dbReference type="NCBI Taxonomy" id="419481"/>
    <lineage>
        <taxon>Bacteria</taxon>
        <taxon>Pseudomonadati</taxon>
        <taxon>Thermodesulfobacteriota</taxon>
        <taxon>Desulfobacteria</taxon>
        <taxon>Desulfobacterales</taxon>
        <taxon>Desulfolunaceae</taxon>
        <taxon>Desulfoluna</taxon>
    </lineage>
</organism>
<evidence type="ECO:0000259" key="1">
    <source>
        <dbReference type="Pfam" id="PF12680"/>
    </source>
</evidence>
<reference evidence="2 3" key="1">
    <citation type="submission" date="2016-10" db="EMBL/GenBank/DDBJ databases">
        <authorList>
            <person name="de Groot N.N."/>
        </authorList>
    </citation>
    <scope>NUCLEOTIDE SEQUENCE [LARGE SCALE GENOMIC DNA]</scope>
    <source>
        <strain evidence="2 3">AA1</strain>
    </source>
</reference>
<dbReference type="Gene3D" id="3.10.450.50">
    <property type="match status" value="1"/>
</dbReference>